<feature type="domain" description="Signal transduction histidine kinase internal region" evidence="3">
    <location>
        <begin position="149"/>
        <end position="226"/>
    </location>
</feature>
<dbReference type="Proteomes" id="UP000308196">
    <property type="component" value="Chromosome"/>
</dbReference>
<dbReference type="GeneID" id="78464977"/>
<dbReference type="RefSeq" id="WP_028070399.1">
    <property type="nucleotide sequence ID" value="NZ_CP141191.1"/>
</dbReference>
<dbReference type="KEGG" id="stha:NCTC11429_04391"/>
<evidence type="ECO:0000256" key="2">
    <source>
        <dbReference type="SAM" id="Phobius"/>
    </source>
</evidence>
<dbReference type="AlphaFoldDB" id="A0A4U9VY21"/>
<dbReference type="InterPro" id="IPR050640">
    <property type="entry name" value="Bact_2-comp_sensor_kinase"/>
</dbReference>
<organism evidence="4 5">
    <name type="scientific">Sphingobacterium thalpophilum</name>
    <dbReference type="NCBI Taxonomy" id="259"/>
    <lineage>
        <taxon>Bacteria</taxon>
        <taxon>Pseudomonadati</taxon>
        <taxon>Bacteroidota</taxon>
        <taxon>Sphingobacteriia</taxon>
        <taxon>Sphingobacteriales</taxon>
        <taxon>Sphingobacteriaceae</taxon>
        <taxon>Sphingobacterium</taxon>
    </lineage>
</organism>
<dbReference type="Gene3D" id="3.30.565.10">
    <property type="entry name" value="Histidine kinase-like ATPase, C-terminal domain"/>
    <property type="match status" value="1"/>
</dbReference>
<evidence type="ECO:0000259" key="3">
    <source>
        <dbReference type="Pfam" id="PF06580"/>
    </source>
</evidence>
<keyword evidence="2" id="KW-0472">Membrane</keyword>
<keyword evidence="2" id="KW-1133">Transmembrane helix</keyword>
<dbReference type="GO" id="GO:0016020">
    <property type="term" value="C:membrane"/>
    <property type="evidence" value="ECO:0007669"/>
    <property type="project" value="InterPro"/>
</dbReference>
<proteinExistence type="predicted"/>
<sequence>MNRKIYEVILLIWFLSSIYLLFGAIIFNKASSFGVALIIQSQIILLIIILLTATSIFPKNWEAKRWGLISFQIIGLNLICVLIRYIVEEIIFVRLGFPKSEPFNALFFVYDNFYYSLPGFFIGFITFLVFKTIAVEKRNSELRQAVQEAELNLLKSQINPHFLYNVLNYMYAVSLPLSERLSGTVAKLAGTMRYTLTKSDVQMVPLREEIEFIQDYIDLQSTQFDKGLHYCLHKELEDDSVMLPTLILIAFIENAFKHGVVDDPALPLIIAVRSTDKDLTLEVENHIQPKRKDPGNGIGLVNVQRRLEILYPDKHVLRTVCTDERFSVYLQLSL</sequence>
<dbReference type="PANTHER" id="PTHR34220">
    <property type="entry name" value="SENSOR HISTIDINE KINASE YPDA"/>
    <property type="match status" value="1"/>
</dbReference>
<dbReference type="InterPro" id="IPR010559">
    <property type="entry name" value="Sig_transdc_His_kin_internal"/>
</dbReference>
<dbReference type="GO" id="GO:0000155">
    <property type="term" value="F:phosphorelay sensor kinase activity"/>
    <property type="evidence" value="ECO:0007669"/>
    <property type="project" value="InterPro"/>
</dbReference>
<keyword evidence="2" id="KW-0812">Transmembrane</keyword>
<gene>
    <name evidence="4" type="primary">ypdA_9</name>
    <name evidence="4" type="ORF">NCTC11429_04391</name>
</gene>
<feature type="transmembrane region" description="Helical" evidence="2">
    <location>
        <begin position="66"/>
        <end position="87"/>
    </location>
</feature>
<accession>A0A4U9VY21</accession>
<feature type="coiled-coil region" evidence="1">
    <location>
        <begin position="132"/>
        <end position="159"/>
    </location>
</feature>
<protein>
    <submittedName>
        <fullName evidence="4">Inner membrane protein ypdA</fullName>
    </submittedName>
</protein>
<dbReference type="EMBL" id="LR590484">
    <property type="protein sequence ID" value="VTR51623.1"/>
    <property type="molecule type" value="Genomic_DNA"/>
</dbReference>
<evidence type="ECO:0000313" key="5">
    <source>
        <dbReference type="Proteomes" id="UP000308196"/>
    </source>
</evidence>
<feature type="transmembrane region" description="Helical" evidence="2">
    <location>
        <begin position="113"/>
        <end position="134"/>
    </location>
</feature>
<feature type="transmembrane region" description="Helical" evidence="2">
    <location>
        <begin position="33"/>
        <end position="54"/>
    </location>
</feature>
<dbReference type="PANTHER" id="PTHR34220:SF7">
    <property type="entry name" value="SENSOR HISTIDINE KINASE YPDA"/>
    <property type="match status" value="1"/>
</dbReference>
<reference evidence="4 5" key="1">
    <citation type="submission" date="2019-05" db="EMBL/GenBank/DDBJ databases">
        <authorList>
            <consortium name="Pathogen Informatics"/>
        </authorList>
    </citation>
    <scope>NUCLEOTIDE SEQUENCE [LARGE SCALE GENOMIC DNA]</scope>
    <source>
        <strain evidence="4 5">NCTC11429</strain>
    </source>
</reference>
<dbReference type="SUPFAM" id="SSF55874">
    <property type="entry name" value="ATPase domain of HSP90 chaperone/DNA topoisomerase II/histidine kinase"/>
    <property type="match status" value="1"/>
</dbReference>
<name>A0A4U9VY21_9SPHI</name>
<dbReference type="STRING" id="1123265.GCA_000686625_03677"/>
<dbReference type="Pfam" id="PF06580">
    <property type="entry name" value="His_kinase"/>
    <property type="match status" value="1"/>
</dbReference>
<evidence type="ECO:0000256" key="1">
    <source>
        <dbReference type="SAM" id="Coils"/>
    </source>
</evidence>
<feature type="transmembrane region" description="Helical" evidence="2">
    <location>
        <begin position="7"/>
        <end position="27"/>
    </location>
</feature>
<evidence type="ECO:0000313" key="4">
    <source>
        <dbReference type="EMBL" id="VTR51623.1"/>
    </source>
</evidence>
<dbReference type="InterPro" id="IPR036890">
    <property type="entry name" value="HATPase_C_sf"/>
</dbReference>
<keyword evidence="1" id="KW-0175">Coiled coil</keyword>